<feature type="compositionally biased region" description="Pro residues" evidence="1">
    <location>
        <begin position="41"/>
        <end position="52"/>
    </location>
</feature>
<feature type="compositionally biased region" description="Basic and acidic residues" evidence="1">
    <location>
        <begin position="129"/>
        <end position="143"/>
    </location>
</feature>
<feature type="compositionally biased region" description="Polar residues" evidence="1">
    <location>
        <begin position="101"/>
        <end position="111"/>
    </location>
</feature>
<gene>
    <name evidence="3" type="ORF">JW613_00875</name>
</gene>
<dbReference type="EMBL" id="JAFFZM010000001">
    <property type="protein sequence ID" value="MBO8196870.1"/>
    <property type="molecule type" value="Genomic_DNA"/>
</dbReference>
<dbReference type="InterPro" id="IPR043763">
    <property type="entry name" value="DUF5709"/>
</dbReference>
<dbReference type="RefSeq" id="WP_209208749.1">
    <property type="nucleotide sequence ID" value="NZ_JAFFZM010000001.1"/>
</dbReference>
<dbReference type="Pfam" id="PF18970">
    <property type="entry name" value="DUF5709"/>
    <property type="match status" value="1"/>
</dbReference>
<accession>A0ABS3XNJ0</accession>
<proteinExistence type="predicted"/>
<evidence type="ECO:0000313" key="3">
    <source>
        <dbReference type="EMBL" id="MBO8196870.1"/>
    </source>
</evidence>
<evidence type="ECO:0000256" key="1">
    <source>
        <dbReference type="SAM" id="MobiDB-lite"/>
    </source>
</evidence>
<keyword evidence="4" id="KW-1185">Reference proteome</keyword>
<evidence type="ECO:0000313" key="4">
    <source>
        <dbReference type="Proteomes" id="UP000721954"/>
    </source>
</evidence>
<reference evidence="3 4" key="1">
    <citation type="submission" date="2021-02" db="EMBL/GenBank/DDBJ databases">
        <title>Streptomyces spirodelae sp. nov., isolated from duckweed.</title>
        <authorList>
            <person name="Saimee Y."/>
            <person name="Duangmal K."/>
        </authorList>
    </citation>
    <scope>NUCLEOTIDE SEQUENCE [LARGE SCALE GENOMIC DNA]</scope>
    <source>
        <strain evidence="3 4">DSM 42105</strain>
    </source>
</reference>
<name>A0ABS3XNJ0_9ACTN</name>
<feature type="compositionally biased region" description="Low complexity" evidence="1">
    <location>
        <begin position="116"/>
        <end position="128"/>
    </location>
</feature>
<organism evidence="3 4">
    <name type="scientific">Streptomyces smyrnaeus</name>
    <dbReference type="NCBI Taxonomy" id="1387713"/>
    <lineage>
        <taxon>Bacteria</taxon>
        <taxon>Bacillati</taxon>
        <taxon>Actinomycetota</taxon>
        <taxon>Actinomycetes</taxon>
        <taxon>Kitasatosporales</taxon>
        <taxon>Streptomycetaceae</taxon>
        <taxon>Streptomyces</taxon>
    </lineage>
</organism>
<comment type="caution">
    <text evidence="3">The sequence shown here is derived from an EMBL/GenBank/DDBJ whole genome shotgun (WGS) entry which is preliminary data.</text>
</comment>
<sequence length="208" mass="22102">MTGDGRDIPAEEGVTTEDAAEMQAGPVEGRQPDESPERGPWQPPVESDPPPRASGGDSGGFDTSFLTPQAESDQEYAEPADPGAEPEDQGIPDLQDGAPMQQRSNDPQQESVPGDTPTAATRAAPTPAEMREGESLDERLAEERPEETERDAVSGPPDDQAGQLRADPEMTPPRRQDVYGRETGESGGLSPEEQALHTVDEDEATSGE</sequence>
<dbReference type="GeneID" id="96257137"/>
<dbReference type="Proteomes" id="UP000721954">
    <property type="component" value="Unassembled WGS sequence"/>
</dbReference>
<feature type="compositionally biased region" description="Acidic residues" evidence="1">
    <location>
        <begin position="72"/>
        <end position="90"/>
    </location>
</feature>
<feature type="domain" description="DUF5709" evidence="2">
    <location>
        <begin position="157"/>
        <end position="201"/>
    </location>
</feature>
<protein>
    <recommendedName>
        <fullName evidence="2">DUF5709 domain-containing protein</fullName>
    </recommendedName>
</protein>
<feature type="region of interest" description="Disordered" evidence="1">
    <location>
        <begin position="1"/>
        <end position="208"/>
    </location>
</feature>
<evidence type="ECO:0000259" key="2">
    <source>
        <dbReference type="Pfam" id="PF18970"/>
    </source>
</evidence>
<feature type="compositionally biased region" description="Basic and acidic residues" evidence="1">
    <location>
        <begin position="166"/>
        <end position="184"/>
    </location>
</feature>